<proteinExistence type="inferred from homology"/>
<comment type="similarity">
    <text evidence="1">Belongs to the Gfa family.</text>
</comment>
<dbReference type="Pfam" id="PF04828">
    <property type="entry name" value="GFA"/>
    <property type="match status" value="1"/>
</dbReference>
<keyword evidence="3" id="KW-0862">Zinc</keyword>
<accession>A0A1G6ITC7</accession>
<dbReference type="RefSeq" id="WP_092077815.1">
    <property type="nucleotide sequence ID" value="NZ_FMZW01000001.1"/>
</dbReference>
<feature type="domain" description="CENP-V/GFA" evidence="5">
    <location>
        <begin position="3"/>
        <end position="134"/>
    </location>
</feature>
<evidence type="ECO:0000313" key="7">
    <source>
        <dbReference type="Proteomes" id="UP000199245"/>
    </source>
</evidence>
<organism evidence="6 7">
    <name type="scientific">Bradyrhizobium brasilense</name>
    <dbReference type="NCBI Taxonomy" id="1419277"/>
    <lineage>
        <taxon>Bacteria</taxon>
        <taxon>Pseudomonadati</taxon>
        <taxon>Pseudomonadota</taxon>
        <taxon>Alphaproteobacteria</taxon>
        <taxon>Hyphomicrobiales</taxon>
        <taxon>Nitrobacteraceae</taxon>
        <taxon>Bradyrhizobium</taxon>
    </lineage>
</organism>
<evidence type="ECO:0000259" key="5">
    <source>
        <dbReference type="PROSITE" id="PS51891"/>
    </source>
</evidence>
<dbReference type="Proteomes" id="UP000199245">
    <property type="component" value="Unassembled WGS sequence"/>
</dbReference>
<dbReference type="AlphaFoldDB" id="A0A1G6ITC7"/>
<evidence type="ECO:0000256" key="2">
    <source>
        <dbReference type="ARBA" id="ARBA00022723"/>
    </source>
</evidence>
<dbReference type="InterPro" id="IPR006913">
    <property type="entry name" value="CENP-V/GFA"/>
</dbReference>
<dbReference type="InterPro" id="IPR011057">
    <property type="entry name" value="Mss4-like_sf"/>
</dbReference>
<dbReference type="GO" id="GO:0016846">
    <property type="term" value="F:carbon-sulfur lyase activity"/>
    <property type="evidence" value="ECO:0007669"/>
    <property type="project" value="InterPro"/>
</dbReference>
<evidence type="ECO:0000256" key="1">
    <source>
        <dbReference type="ARBA" id="ARBA00005495"/>
    </source>
</evidence>
<evidence type="ECO:0000256" key="4">
    <source>
        <dbReference type="ARBA" id="ARBA00023239"/>
    </source>
</evidence>
<dbReference type="PANTHER" id="PTHR33337">
    <property type="entry name" value="GFA DOMAIN-CONTAINING PROTEIN"/>
    <property type="match status" value="1"/>
</dbReference>
<evidence type="ECO:0000313" key="6">
    <source>
        <dbReference type="EMBL" id="SDC09718.1"/>
    </source>
</evidence>
<name>A0A1G6ITC7_9BRAD</name>
<dbReference type="PANTHER" id="PTHR33337:SF40">
    <property type="entry name" value="CENP-V_GFA DOMAIN-CONTAINING PROTEIN-RELATED"/>
    <property type="match status" value="1"/>
</dbReference>
<dbReference type="SUPFAM" id="SSF51316">
    <property type="entry name" value="Mss4-like"/>
    <property type="match status" value="1"/>
</dbReference>
<evidence type="ECO:0000256" key="3">
    <source>
        <dbReference type="ARBA" id="ARBA00022833"/>
    </source>
</evidence>
<dbReference type="GO" id="GO:0046872">
    <property type="term" value="F:metal ion binding"/>
    <property type="evidence" value="ECO:0007669"/>
    <property type="project" value="UniProtKB-KW"/>
</dbReference>
<dbReference type="PROSITE" id="PS51891">
    <property type="entry name" value="CENP_V_GFA"/>
    <property type="match status" value="1"/>
</dbReference>
<sequence length="136" mass="15171">MRIDGQCHCGAITYQAEIDPECVSICHCTDCQALTGSPYRVTVICDAEQVRLTGGVPKVYGKRGDNGRIRFQHFCGDCGSPLFTSGEDGGPDDWGIRWGSIRQRGQLTPRRQVWCRSAAPWINDLKELLARPKDWS</sequence>
<protein>
    <submittedName>
        <fullName evidence="6">Uncharacterized conserved protein</fullName>
    </submittedName>
</protein>
<keyword evidence="2" id="KW-0479">Metal-binding</keyword>
<reference evidence="6 7" key="1">
    <citation type="submission" date="2016-10" db="EMBL/GenBank/DDBJ databases">
        <authorList>
            <person name="de Groot N.N."/>
        </authorList>
    </citation>
    <scope>NUCLEOTIDE SEQUENCE [LARGE SCALE GENOMIC DNA]</scope>
    <source>
        <strain evidence="6 7">R5</strain>
    </source>
</reference>
<dbReference type="EMBL" id="FMZW01000001">
    <property type="protein sequence ID" value="SDC09718.1"/>
    <property type="molecule type" value="Genomic_DNA"/>
</dbReference>
<gene>
    <name evidence="6" type="ORF">SAMN05216337_1001245</name>
</gene>
<dbReference type="Gene3D" id="3.90.1590.10">
    <property type="entry name" value="glutathione-dependent formaldehyde- activating enzyme (gfa)"/>
    <property type="match status" value="1"/>
</dbReference>
<keyword evidence="4" id="KW-0456">Lyase</keyword>